<keyword evidence="3" id="KW-1185">Reference proteome</keyword>
<gene>
    <name evidence="2" type="ORF">AC579_4362</name>
</gene>
<accession>A0A139IQN2</accession>
<evidence type="ECO:0000256" key="1">
    <source>
        <dbReference type="SAM" id="MobiDB-lite"/>
    </source>
</evidence>
<feature type="region of interest" description="Disordered" evidence="1">
    <location>
        <begin position="1"/>
        <end position="22"/>
    </location>
</feature>
<name>A0A139IQN2_9PEZI</name>
<reference evidence="2 3" key="1">
    <citation type="submission" date="2015-07" db="EMBL/GenBank/DDBJ databases">
        <title>Comparative genomics of the Sigatoka disease complex on banana suggests a link between parallel evolutionary changes in Pseudocercospora fijiensis and Pseudocercospora eumusae and increased virulence on the banana host.</title>
        <authorList>
            <person name="Chang T.-C."/>
            <person name="Salvucci A."/>
            <person name="Crous P.W."/>
            <person name="Stergiopoulos I."/>
        </authorList>
    </citation>
    <scope>NUCLEOTIDE SEQUENCE [LARGE SCALE GENOMIC DNA]</scope>
    <source>
        <strain evidence="2 3">CBS 116634</strain>
    </source>
</reference>
<feature type="compositionally biased region" description="Basic and acidic residues" evidence="1">
    <location>
        <begin position="1"/>
        <end position="10"/>
    </location>
</feature>
<feature type="region of interest" description="Disordered" evidence="1">
    <location>
        <begin position="264"/>
        <end position="337"/>
    </location>
</feature>
<comment type="caution">
    <text evidence="2">The sequence shown here is derived from an EMBL/GenBank/DDBJ whole genome shotgun (WGS) entry which is preliminary data.</text>
</comment>
<feature type="region of interest" description="Disordered" evidence="1">
    <location>
        <begin position="35"/>
        <end position="116"/>
    </location>
</feature>
<protein>
    <submittedName>
        <fullName evidence="2">Uncharacterized protein</fullName>
    </submittedName>
</protein>
<evidence type="ECO:0000313" key="2">
    <source>
        <dbReference type="EMBL" id="KXT17081.1"/>
    </source>
</evidence>
<sequence length="337" mass="37922">MSPNRPRTEEELGAARYHHHQRRLERIRRENAEIMANGDPNAPQRLRAEPPFRHPRRRSPPEMQRFAHLAPSQEEANARVRYGGVSHPRILMPGPTGERSASSSRESPSTRFARNRSINRNNNALAQRGLIASGTDYMMPTGSSSPSLRQAARQASRASETLQQLSDTLISLVHDNDVEMTDAEDDVEIARPASRHISWDARLANSTIDHNAPLFPGPADRRATIPDYRQPQSSPSRPRHIRALDAIGAKAHRIGRGIHKAIKQVGRRPTTPPQHVWARTNQSPINRTPPRSRAQRQADAEENYYNVTRMRTPSSPTPGAGRGRRATFFDRMENHGL</sequence>
<organism evidence="2 3">
    <name type="scientific">Pseudocercospora musae</name>
    <dbReference type="NCBI Taxonomy" id="113226"/>
    <lineage>
        <taxon>Eukaryota</taxon>
        <taxon>Fungi</taxon>
        <taxon>Dikarya</taxon>
        <taxon>Ascomycota</taxon>
        <taxon>Pezizomycotina</taxon>
        <taxon>Dothideomycetes</taxon>
        <taxon>Dothideomycetidae</taxon>
        <taxon>Mycosphaerellales</taxon>
        <taxon>Mycosphaerellaceae</taxon>
        <taxon>Pseudocercospora</taxon>
    </lineage>
</organism>
<feature type="compositionally biased region" description="Polar residues" evidence="1">
    <location>
        <begin position="305"/>
        <end position="314"/>
    </location>
</feature>
<dbReference type="EMBL" id="LFZO01000026">
    <property type="protein sequence ID" value="KXT17081.1"/>
    <property type="molecule type" value="Genomic_DNA"/>
</dbReference>
<feature type="compositionally biased region" description="Basic and acidic residues" evidence="1">
    <location>
        <begin position="327"/>
        <end position="337"/>
    </location>
</feature>
<feature type="compositionally biased region" description="Low complexity" evidence="1">
    <location>
        <begin position="98"/>
        <end position="116"/>
    </location>
</feature>
<dbReference type="Proteomes" id="UP000073492">
    <property type="component" value="Unassembled WGS sequence"/>
</dbReference>
<proteinExistence type="predicted"/>
<evidence type="ECO:0000313" key="3">
    <source>
        <dbReference type="Proteomes" id="UP000073492"/>
    </source>
</evidence>
<dbReference type="AlphaFoldDB" id="A0A139IQN2"/>